<dbReference type="InterPro" id="IPR050964">
    <property type="entry name" value="Striated_Muscle_Regulatory"/>
</dbReference>
<keyword evidence="4" id="KW-0732">Signal</keyword>
<dbReference type="RefSeq" id="WP_123737856.1">
    <property type="nucleotide sequence ID" value="NZ_RKHQ01000001.1"/>
</dbReference>
<dbReference type="InterPro" id="IPR013783">
    <property type="entry name" value="Ig-like_fold"/>
</dbReference>
<feature type="domain" description="Ig-like" evidence="5">
    <location>
        <begin position="1875"/>
        <end position="1961"/>
    </location>
</feature>
<feature type="transmembrane region" description="Helical" evidence="3">
    <location>
        <begin position="2128"/>
        <end position="2146"/>
    </location>
</feature>
<proteinExistence type="predicted"/>
<evidence type="ECO:0000256" key="2">
    <source>
        <dbReference type="SAM" id="MobiDB-lite"/>
    </source>
</evidence>
<keyword evidence="1" id="KW-0677">Repeat</keyword>
<feature type="domain" description="Ig-like" evidence="5">
    <location>
        <begin position="419"/>
        <end position="514"/>
    </location>
</feature>
<dbReference type="Pfam" id="PF05345">
    <property type="entry name" value="He_PIG"/>
    <property type="match status" value="1"/>
</dbReference>
<dbReference type="OrthoDB" id="5135378at2"/>
<evidence type="ECO:0000313" key="6">
    <source>
        <dbReference type="EMBL" id="ROR95556.1"/>
    </source>
</evidence>
<dbReference type="PANTHER" id="PTHR13817:SF166">
    <property type="entry name" value="NEURONAL IGCAM-RELATED"/>
    <property type="match status" value="1"/>
</dbReference>
<dbReference type="InterPro" id="IPR036179">
    <property type="entry name" value="Ig-like_dom_sf"/>
</dbReference>
<gene>
    <name evidence="6" type="ORF">EDD28_0114</name>
</gene>
<accession>A0A3N2D6Z1</accession>
<dbReference type="PANTHER" id="PTHR13817">
    <property type="entry name" value="TITIN"/>
    <property type="match status" value="1"/>
</dbReference>
<dbReference type="InterPro" id="IPR015919">
    <property type="entry name" value="Cadherin-like_sf"/>
</dbReference>
<evidence type="ECO:0000256" key="3">
    <source>
        <dbReference type="SAM" id="Phobius"/>
    </source>
</evidence>
<feature type="chain" id="PRO_5018322660" evidence="4">
    <location>
        <begin position="41"/>
        <end position="2155"/>
    </location>
</feature>
<evidence type="ECO:0000259" key="5">
    <source>
        <dbReference type="PROSITE" id="PS50835"/>
    </source>
</evidence>
<dbReference type="InterPro" id="IPR003599">
    <property type="entry name" value="Ig_sub"/>
</dbReference>
<dbReference type="InterPro" id="IPR013098">
    <property type="entry name" value="Ig_I-set"/>
</dbReference>
<dbReference type="Pfam" id="PF07679">
    <property type="entry name" value="I-set"/>
    <property type="match status" value="3"/>
</dbReference>
<dbReference type="GO" id="GO:0005509">
    <property type="term" value="F:calcium ion binding"/>
    <property type="evidence" value="ECO:0007669"/>
    <property type="project" value="InterPro"/>
</dbReference>
<feature type="domain" description="Ig-like" evidence="5">
    <location>
        <begin position="1079"/>
        <end position="1165"/>
    </location>
</feature>
<name>A0A3N2D6Z1_9MICO</name>
<dbReference type="SUPFAM" id="SSF48726">
    <property type="entry name" value="Immunoglobulin"/>
    <property type="match status" value="4"/>
</dbReference>
<dbReference type="Gene3D" id="2.60.40.10">
    <property type="entry name" value="Immunoglobulins"/>
    <property type="match status" value="5"/>
</dbReference>
<protein>
    <submittedName>
        <fullName evidence="6">Immunoglobulin I-set domain protein</fullName>
    </submittedName>
</protein>
<evidence type="ECO:0000313" key="7">
    <source>
        <dbReference type="Proteomes" id="UP000275356"/>
    </source>
</evidence>
<comment type="caution">
    <text evidence="6">The sequence shown here is derived from an EMBL/GenBank/DDBJ whole genome shotgun (WGS) entry which is preliminary data.</text>
</comment>
<keyword evidence="3" id="KW-0472">Membrane</keyword>
<evidence type="ECO:0000256" key="1">
    <source>
        <dbReference type="ARBA" id="ARBA00022737"/>
    </source>
</evidence>
<sequence length="2155" mass="220663">MSGSPSPTVAPPWKRRISLLAAAALALGVGVVASGAPALAAEQTYTHATGATITYDNEVVAGEPIALSGTNWLAKEGYSGDNDPNDFLGQGDEGSIIGVKFFGPDGTIVRNPKPVNPYTGDAGYSSPDVWEIIQAAGSAEWYDGATPGSWAVELPWPSAANGATTPVELEPGDTFSLQLLTGTLFGGDLVGIDPNTRPDVSRTINLTFTVVTDEPAGTAPTIADTPAPADGTVGVAYEAFTVPATGDPTPDAFAITSGALPAGLELDATTGVISGTPSAAGSSTFTVRAANGVDPAATREYTITVVEAASPLAVATQPQPVAVANGAEASFTAAASGGAQPVTVQWQRSTSASASTAPASYVNLTAANTLDGSFAAGTLRFTAGSNTNTTNRWYRAVFTDADGATVTTAPARLSIVAVPTVTQHPTGQTIAEGGTATFTAAGSSTVDLTVTWQSTSTALANGEPDASTWTAVAGAEGDTLTVAGTDAATQDGTFYRAVLTNVSGSAYSQPAQLRFYEQLDTTASVTVTGTTYGPAGTTPKEFSVSAPNAVVQGEDIVIEGFDYLAVDGVTGSVSNALVDAEFSGDPRTLSTTRTVYNPQTGGTYSDKRGHNVVQAGGAGENAGGQTIVAQDGTAQLVHYPEWEPGYFRVVIPWPDETNTTQTAEFFAENWKVGTQHTVRFLTGSLFTPAGGDYQGGISVRFTIVDEPTGPVAVAPVVTTQPTARTVVAGESVSFTAAATGDPEPTVRWESSTDGTTWAPVAGATSATLSLSSTTTAQSGTRYRAVFTNGAGSATSDAATLTVRPVASVTVEQTAELGGTIHVTGEGFFHPSSTEQGSRIGIKIDEGAYSHLDASVHANRTIWAVVDADVDGTFAIDLQLPDGTTEGGNGSTPAFTTGTHSLRLLTGSLLAGDTSRTVRSADFTVTAPSDLVETTAPAGGTLITPRTVVIGEPITISGKDFFLSDGSGGSGGPVFINQPSGGTGPVNVANRTIENQIPGSSYADARAHGVFHSDDEGNWTLTIPFPTPENSTLTEETAWQVGQIQSIRILTGSLVADDRVRSLAAEFTIVGEDGPAPVAPVVTAQPSDVSVEAGQDATFTAAAAGEPAPSVQWESSVDGATWAPVAGATETTLTLSGVGVGQDGTQLRAVFTNSAGTVTTDPATLTVTEGSGAAPVVHKHGSILDRGGSTLLRDVDAVESGDASYRIYACLSAAESATWQWLKPGETEWSPVPIGATSSERYRAQFVTNPNVVSPGAPCEATGAQTQAALVLRPQRDGIDFPSGTQFRVVVEGAGGTSVVVGPRTVTHDLAVADPAVAVTATEVEQYGDVWFDLSGFVPGTAVSVELADAAGAAVVSRPFTIGDDGNTANPDGQTYRKVTVPRDAATGPYIVRVRDTASGDVVATSEPVTVVAATTRVFNPGDHAGGEEDMLVQRGGTWTFHAVGFAPDGRLTATAEVGGETVVLSGLGQVSASELAWQLDANGDTEREPVFTRVQIPANVPPGPFEVTFGDGSTTVTRTVVVEAPTQAAVTVGETAELGGTIRVTGEGFVHPNGEEGSTIAIKINDGAYSRLDGSTHANRTIWWIVEADEHGDFAIDLPLPNGTEADSDDSYGSVPAATPGQYTLRFLTGSLKPGDQSRTLQSAAFTVTDEGGEVPTNPKPVGVPNPPGDWELVEGNTGGASVVQEGVDQIVTLPDVPVGTWVYPILFLESDSPFEPGETMVSNRFLGDWFQVDENHRVRTSWSALTFNDASPVSMVFMTGVMRESEIAAWVPVEPVLRSRTGSVAVTGTGVAGEQLTVDLTGTWDPEVTRALYRWYVDGEEAGSLSRTFTPSVDQVGQQAWVDVTPVGPNGYTTPVISSEPVTITAPQQPGVAPTVSGHPSDVAVEEGEDAAFTASASGTPEPAVQWESSTDGTAWTPVAGATGATLTVPAATLAQDGTRYRAVFTNTAGTATTDAATLTVSAAPVENPEPDGTPEPPVEDGDDLPADLQGGVVIVQDGTTALVTVPGAEAGEWFFVYGYSTPTPLGWHQADAEAGFAVDLTPLGPGEHRLAVLDVDGELLGWGIVVLASDEPSPTPSEPSPTEPSPTDPSSAGPTGVTPSGTTSPTASASPSGTPMPGTGLGLSPAVPAAAVALLLIGGLSLALRRRSTHVDS</sequence>
<keyword evidence="3" id="KW-1133">Transmembrane helix</keyword>
<feature type="signal peptide" evidence="4">
    <location>
        <begin position="1"/>
        <end position="40"/>
    </location>
</feature>
<feature type="compositionally biased region" description="Pro residues" evidence="2">
    <location>
        <begin position="2075"/>
        <end position="2089"/>
    </location>
</feature>
<keyword evidence="7" id="KW-1185">Reference proteome</keyword>
<keyword evidence="3" id="KW-0812">Transmembrane</keyword>
<dbReference type="SUPFAM" id="SSF49313">
    <property type="entry name" value="Cadherin-like"/>
    <property type="match status" value="1"/>
</dbReference>
<dbReference type="PROSITE" id="PS50835">
    <property type="entry name" value="IG_LIKE"/>
    <property type="match status" value="4"/>
</dbReference>
<dbReference type="GO" id="GO:0016020">
    <property type="term" value="C:membrane"/>
    <property type="evidence" value="ECO:0007669"/>
    <property type="project" value="InterPro"/>
</dbReference>
<dbReference type="InterPro" id="IPR007110">
    <property type="entry name" value="Ig-like_dom"/>
</dbReference>
<dbReference type="EMBL" id="RKHQ01000001">
    <property type="protein sequence ID" value="ROR95556.1"/>
    <property type="molecule type" value="Genomic_DNA"/>
</dbReference>
<dbReference type="Proteomes" id="UP000275356">
    <property type="component" value="Unassembled WGS sequence"/>
</dbReference>
<dbReference type="SMART" id="SM00409">
    <property type="entry name" value="IG"/>
    <property type="match status" value="4"/>
</dbReference>
<dbReference type="PROSITE" id="PS51318">
    <property type="entry name" value="TAT"/>
    <property type="match status" value="1"/>
</dbReference>
<dbReference type="InterPro" id="IPR006311">
    <property type="entry name" value="TAT_signal"/>
</dbReference>
<organism evidence="6 7">
    <name type="scientific">Salana multivorans</name>
    <dbReference type="NCBI Taxonomy" id="120377"/>
    <lineage>
        <taxon>Bacteria</taxon>
        <taxon>Bacillati</taxon>
        <taxon>Actinomycetota</taxon>
        <taxon>Actinomycetes</taxon>
        <taxon>Micrococcales</taxon>
        <taxon>Beutenbergiaceae</taxon>
        <taxon>Salana</taxon>
    </lineage>
</organism>
<reference evidence="6 7" key="1">
    <citation type="submission" date="2018-11" db="EMBL/GenBank/DDBJ databases">
        <title>Sequencing the genomes of 1000 actinobacteria strains.</title>
        <authorList>
            <person name="Klenk H.-P."/>
        </authorList>
    </citation>
    <scope>NUCLEOTIDE SEQUENCE [LARGE SCALE GENOMIC DNA]</scope>
    <source>
        <strain evidence="6 7">DSM 13521</strain>
    </source>
</reference>
<evidence type="ECO:0000256" key="4">
    <source>
        <dbReference type="SAM" id="SignalP"/>
    </source>
</evidence>
<dbReference type="Gene3D" id="2.60.40.2700">
    <property type="match status" value="1"/>
</dbReference>
<feature type="region of interest" description="Disordered" evidence="2">
    <location>
        <begin position="2072"/>
        <end position="2126"/>
    </location>
</feature>
<feature type="compositionally biased region" description="Low complexity" evidence="2">
    <location>
        <begin position="2090"/>
        <end position="2126"/>
    </location>
</feature>
<dbReference type="GO" id="GO:0005975">
    <property type="term" value="P:carbohydrate metabolic process"/>
    <property type="evidence" value="ECO:0007669"/>
    <property type="project" value="UniProtKB-ARBA"/>
</dbReference>
<feature type="domain" description="Ig-like" evidence="5">
    <location>
        <begin position="715"/>
        <end position="801"/>
    </location>
</feature>